<evidence type="ECO:0000256" key="2">
    <source>
        <dbReference type="ARBA" id="ARBA00022516"/>
    </source>
</evidence>
<dbReference type="NCBIfam" id="TIGR00163">
    <property type="entry name" value="PS_decarb"/>
    <property type="match status" value="1"/>
</dbReference>
<dbReference type="Pfam" id="PF02666">
    <property type="entry name" value="PS_Dcarbxylase"/>
    <property type="match status" value="1"/>
</dbReference>
<evidence type="ECO:0000313" key="12">
    <source>
        <dbReference type="EMBL" id="HHY28925.1"/>
    </source>
</evidence>
<dbReference type="GO" id="GO:0005886">
    <property type="term" value="C:plasma membrane"/>
    <property type="evidence" value="ECO:0007669"/>
    <property type="project" value="UniProtKB-SubCell"/>
</dbReference>
<comment type="pathway">
    <text evidence="11">Phospholipid metabolism; phosphatidylethanolamine biosynthesis; phosphatidylethanolamine from CDP-diacylglycerol: step 2/2.</text>
</comment>
<feature type="site" description="Cleavage (non-hydrolytic); by autocatalysis" evidence="11">
    <location>
        <begin position="255"/>
        <end position="256"/>
    </location>
</feature>
<evidence type="ECO:0000256" key="3">
    <source>
        <dbReference type="ARBA" id="ARBA00022793"/>
    </source>
</evidence>
<dbReference type="NCBIfam" id="NF001941">
    <property type="entry name" value="PRK00723.1"/>
    <property type="match status" value="1"/>
</dbReference>
<comment type="caution">
    <text evidence="12">The sequence shown here is derived from an EMBL/GenBank/DDBJ whole genome shotgun (WGS) entry which is preliminary data.</text>
</comment>
<proteinExistence type="inferred from homology"/>
<dbReference type="PANTHER" id="PTHR10067">
    <property type="entry name" value="PHOSPHATIDYLSERINE DECARBOXYLASE"/>
    <property type="match status" value="1"/>
</dbReference>
<dbReference type="InterPro" id="IPR003817">
    <property type="entry name" value="PS_Dcarbxylase"/>
</dbReference>
<comment type="subunit">
    <text evidence="11">Heterodimer of a large membrane-associated beta subunit and a small pyruvoyl-containing alpha subunit.</text>
</comment>
<dbReference type="InterPro" id="IPR033179">
    <property type="entry name" value="PSD_type2_pro"/>
</dbReference>
<keyword evidence="9 11" id="KW-1208">Phospholipid metabolism</keyword>
<comment type="cofactor">
    <cofactor evidence="11">
        <name>pyruvate</name>
        <dbReference type="ChEBI" id="CHEBI:15361"/>
    </cofactor>
    <text evidence="11">Binds 1 pyruvoyl group covalently per subunit.</text>
</comment>
<dbReference type="EMBL" id="DUTF01000412">
    <property type="protein sequence ID" value="HHY28925.1"/>
    <property type="molecule type" value="Genomic_DNA"/>
</dbReference>
<comment type="PTM">
    <text evidence="11">Is synthesized initially as an inactive proenzyme. Formation of the active enzyme involves a self-maturation process in which the active site pyruvoyl group is generated from an internal serine residue via an autocatalytic post-translational modification. Two non-identical subunits are generated from the proenzyme in this reaction, and the pyruvate is formed at the N-terminus of the alpha chain, which is derived from the carboxyl end of the proenzyme. The autoendoproteolytic cleavage occurs by a canonical serine protease mechanism, in which the side chain hydroxyl group of the serine supplies its oxygen atom to form the C-terminus of the beta chain, while the remainder of the serine residue undergoes an oxidative deamination to produce ammonia and the pyruvoyl prosthetic group on the alpha chain. During this reaction, the Ser that is part of the protease active site of the proenzyme becomes the pyruvoyl prosthetic group, which constitutes an essential element of the active site of the mature decarboxylase.</text>
</comment>
<keyword evidence="4 11" id="KW-0443">Lipid metabolism</keyword>
<feature type="chain" id="PRO_5028539506" description="Phosphatidylserine decarboxylase beta chain" evidence="11">
    <location>
        <begin position="1"/>
        <end position="255"/>
    </location>
</feature>
<comment type="catalytic activity">
    <reaction evidence="11">
        <text>a 1,2-diacyl-sn-glycero-3-phospho-L-serine + H(+) = a 1,2-diacyl-sn-glycero-3-phosphoethanolamine + CO2</text>
        <dbReference type="Rhea" id="RHEA:20828"/>
        <dbReference type="ChEBI" id="CHEBI:15378"/>
        <dbReference type="ChEBI" id="CHEBI:16526"/>
        <dbReference type="ChEBI" id="CHEBI:57262"/>
        <dbReference type="ChEBI" id="CHEBI:64612"/>
        <dbReference type="EC" id="4.1.1.65"/>
    </reaction>
</comment>
<evidence type="ECO:0000256" key="4">
    <source>
        <dbReference type="ARBA" id="ARBA00023098"/>
    </source>
</evidence>
<evidence type="ECO:0000313" key="13">
    <source>
        <dbReference type="Proteomes" id="UP000553059"/>
    </source>
</evidence>
<evidence type="ECO:0000256" key="1">
    <source>
        <dbReference type="ARBA" id="ARBA00005189"/>
    </source>
</evidence>
<evidence type="ECO:0000256" key="8">
    <source>
        <dbReference type="ARBA" id="ARBA00023239"/>
    </source>
</evidence>
<comment type="function">
    <text evidence="11">Catalyzes the formation of phosphatidylethanolamine (PtdEtn) from phosphatidylserine (PtdSer).</text>
</comment>
<comment type="subcellular location">
    <subcellularLocation>
        <location evidence="11">Cell membrane</location>
        <topology evidence="11">Peripheral membrane protein</topology>
    </subcellularLocation>
</comment>
<comment type="similarity">
    <text evidence="11">Belongs to the phosphatidylserine decarboxylase family. PSD-B subfamily. Prokaryotic type II sub-subfamily.</text>
</comment>
<feature type="chain" id="PRO_5028539505" description="Phosphatidylserine decarboxylase alpha chain" evidence="11">
    <location>
        <begin position="256"/>
        <end position="300"/>
    </location>
</feature>
<evidence type="ECO:0000256" key="9">
    <source>
        <dbReference type="ARBA" id="ARBA00023264"/>
    </source>
</evidence>
<dbReference type="GO" id="GO:0004609">
    <property type="term" value="F:phosphatidylserine decarboxylase activity"/>
    <property type="evidence" value="ECO:0007669"/>
    <property type="project" value="UniProtKB-UniRule"/>
</dbReference>
<comment type="pathway">
    <text evidence="1">Lipid metabolism.</text>
</comment>
<evidence type="ECO:0000256" key="11">
    <source>
        <dbReference type="HAMAP-Rule" id="MF_00663"/>
    </source>
</evidence>
<keyword evidence="7 11" id="KW-0594">Phospholipid biosynthesis</keyword>
<keyword evidence="2 11" id="KW-0444">Lipid biosynthesis</keyword>
<dbReference type="PANTHER" id="PTHR10067:SF17">
    <property type="entry name" value="PHOSPHATIDYLSERINE DECARBOXYLASE PROENZYME 2"/>
    <property type="match status" value="1"/>
</dbReference>
<name>A0A7C6Z7A1_9FIRM</name>
<keyword evidence="11" id="KW-1003">Cell membrane</keyword>
<keyword evidence="8 11" id="KW-0456">Lyase</keyword>
<reference evidence="12 13" key="1">
    <citation type="journal article" date="2020" name="Biotechnol. Biofuels">
        <title>New insights from the biogas microbiome by comprehensive genome-resolved metagenomics of nearly 1600 species originating from multiple anaerobic digesters.</title>
        <authorList>
            <person name="Campanaro S."/>
            <person name="Treu L."/>
            <person name="Rodriguez-R L.M."/>
            <person name="Kovalovszki A."/>
            <person name="Ziels R.M."/>
            <person name="Maus I."/>
            <person name="Zhu X."/>
            <person name="Kougias P.G."/>
            <person name="Basile A."/>
            <person name="Luo G."/>
            <person name="Schluter A."/>
            <person name="Konstantinidis K.T."/>
            <person name="Angelidaki I."/>
        </authorList>
    </citation>
    <scope>NUCLEOTIDE SEQUENCE [LARGE SCALE GENOMIC DNA]</scope>
    <source>
        <strain evidence="12">AS05jafATM_4</strain>
    </source>
</reference>
<evidence type="ECO:0000256" key="6">
    <source>
        <dbReference type="ARBA" id="ARBA00023145"/>
    </source>
</evidence>
<protein>
    <recommendedName>
        <fullName evidence="11">Phosphatidylserine decarboxylase proenzyme</fullName>
        <ecNumber evidence="11">4.1.1.65</ecNumber>
    </recommendedName>
    <component>
        <recommendedName>
            <fullName evidence="11">Phosphatidylserine decarboxylase alpha chain</fullName>
        </recommendedName>
    </component>
    <component>
        <recommendedName>
            <fullName evidence="11">Phosphatidylserine decarboxylase beta chain</fullName>
        </recommendedName>
    </component>
</protein>
<evidence type="ECO:0000256" key="10">
    <source>
        <dbReference type="ARBA" id="ARBA00023317"/>
    </source>
</evidence>
<keyword evidence="5 11" id="KW-0472">Membrane</keyword>
<evidence type="ECO:0000256" key="7">
    <source>
        <dbReference type="ARBA" id="ARBA00023209"/>
    </source>
</evidence>
<feature type="active site" description="Charge relay system; for autoendoproteolytic cleavage activity" evidence="11">
    <location>
        <position position="169"/>
    </location>
</feature>
<feature type="active site" description="Charge relay system; for autoendoproteolytic cleavage activity" evidence="11">
    <location>
        <position position="113"/>
    </location>
</feature>
<dbReference type="GO" id="GO:0006646">
    <property type="term" value="P:phosphatidylethanolamine biosynthetic process"/>
    <property type="evidence" value="ECO:0007669"/>
    <property type="project" value="UniProtKB-UniRule"/>
</dbReference>
<keyword evidence="3 11" id="KW-0210">Decarboxylase</keyword>
<feature type="modified residue" description="Pyruvic acid (Ser); by autocatalysis" evidence="11">
    <location>
        <position position="256"/>
    </location>
</feature>
<dbReference type="UniPathway" id="UPA00558">
    <property type="reaction ID" value="UER00616"/>
</dbReference>
<feature type="active site" description="Schiff-base intermediate with substrate; via pyruvic acid; for decarboxylase activity" evidence="11">
    <location>
        <position position="256"/>
    </location>
</feature>
<keyword evidence="6 11" id="KW-0865">Zymogen</keyword>
<feature type="active site" description="Charge relay system; for autoendoproteolytic cleavage activity" evidence="11">
    <location>
        <position position="256"/>
    </location>
</feature>
<keyword evidence="10 11" id="KW-0670">Pyruvate</keyword>
<dbReference type="HAMAP" id="MF_00663">
    <property type="entry name" value="PS_decarb_PSD_B_type2"/>
    <property type="match status" value="1"/>
</dbReference>
<gene>
    <name evidence="11" type="primary">psd</name>
    <name evidence="12" type="ORF">GX523_19675</name>
</gene>
<organism evidence="12 13">
    <name type="scientific">Desulfitobacterium dehalogenans</name>
    <dbReference type="NCBI Taxonomy" id="36854"/>
    <lineage>
        <taxon>Bacteria</taxon>
        <taxon>Bacillati</taxon>
        <taxon>Bacillota</taxon>
        <taxon>Clostridia</taxon>
        <taxon>Eubacteriales</taxon>
        <taxon>Desulfitobacteriaceae</taxon>
        <taxon>Desulfitobacterium</taxon>
    </lineage>
</organism>
<dbReference type="Proteomes" id="UP000553059">
    <property type="component" value="Unassembled WGS sequence"/>
</dbReference>
<dbReference type="AlphaFoldDB" id="A0A7C6Z7A1"/>
<dbReference type="EC" id="4.1.1.65" evidence="11"/>
<evidence type="ECO:0000256" key="5">
    <source>
        <dbReference type="ARBA" id="ARBA00023136"/>
    </source>
</evidence>
<accession>A0A7C6Z7A1</accession>
<dbReference type="InterPro" id="IPR033177">
    <property type="entry name" value="PSD-B"/>
</dbReference>
<sequence length="300" mass="34689">MIKYYDRKTQTYQTEKVAGEKMIRWTYTSPVGMRLLEAVVKKKMCSSFYGWYLDQRISRRKIYPFVNKFDLDLSIAEKNVKEFSSFNDFFYRKLKPSARSVDPHKESLISLGDGKLLAYEHINLDRLVQVKGITYSLQELIKNPGVASKYHRGTCLILRLCPTDYHRFHFIDSGICEPSHRIKGAYYSVNPVALQKVEKLFCENKREWSIFHSDHFGDILTIEVGATFVGSIIQTYTPHQKVARGDEKGYFKFGGSTVLLFFEENKVRIDPEIIEQTKLGYETYILFGEKIGVQGGSFSG</sequence>